<gene>
    <name evidence="1" type="ORF">HK44_002060</name>
</gene>
<proteinExistence type="predicted"/>
<sequence>MGDYVQKNNDKSKEKYQDLFGFDKESLESVRASNTDYDISFIADAELLDTFKDEILELAAI</sequence>
<dbReference type="EMBL" id="AFOY02000013">
    <property type="protein sequence ID" value="EXF94300.1"/>
    <property type="molecule type" value="Genomic_DNA"/>
</dbReference>
<accession>A0A010SN32</accession>
<organism evidence="1 2">
    <name type="scientific">Pseudomonas fluorescens HK44</name>
    <dbReference type="NCBI Taxonomy" id="1042209"/>
    <lineage>
        <taxon>Bacteria</taxon>
        <taxon>Pseudomonadati</taxon>
        <taxon>Pseudomonadota</taxon>
        <taxon>Gammaproteobacteria</taxon>
        <taxon>Pseudomonadales</taxon>
        <taxon>Pseudomonadaceae</taxon>
        <taxon>Pseudomonas</taxon>
    </lineage>
</organism>
<evidence type="ECO:0000313" key="1">
    <source>
        <dbReference type="EMBL" id="EXF94300.1"/>
    </source>
</evidence>
<dbReference type="AlphaFoldDB" id="A0A010SN32"/>
<protein>
    <submittedName>
        <fullName evidence="1">Uncharacterized protein</fullName>
    </submittedName>
</protein>
<dbReference type="HOGENOM" id="CLU_2919240_0_0_6"/>
<dbReference type="Proteomes" id="UP000022611">
    <property type="component" value="Unassembled WGS sequence"/>
</dbReference>
<comment type="caution">
    <text evidence="1">The sequence shown here is derived from an EMBL/GenBank/DDBJ whole genome shotgun (WGS) entry which is preliminary data.</text>
</comment>
<name>A0A010SN32_PSEFL</name>
<reference evidence="1 2" key="1">
    <citation type="journal article" date="2011" name="J. Bacteriol.">
        <title>Draft genome sequence of the polycyclic aromatic hydrocarbon-degrading, genetically engineered bioluminescent bioreporter Pseudomonas fluorescens HK44.</title>
        <authorList>
            <person name="Chauhan A."/>
            <person name="Layton A.C."/>
            <person name="Williams D.E."/>
            <person name="Smartt A.E."/>
            <person name="Ripp S."/>
            <person name="Karpinets T.V."/>
            <person name="Brown S.D."/>
            <person name="Sayler G.S."/>
        </authorList>
    </citation>
    <scope>NUCLEOTIDE SEQUENCE [LARGE SCALE GENOMIC DNA]</scope>
    <source>
        <strain evidence="1 2">HK44</strain>
    </source>
</reference>
<evidence type="ECO:0000313" key="2">
    <source>
        <dbReference type="Proteomes" id="UP000022611"/>
    </source>
</evidence>
<dbReference type="PATRIC" id="fig|1042209.11.peg.2755"/>